<evidence type="ECO:0000313" key="2">
    <source>
        <dbReference type="Proteomes" id="UP001229421"/>
    </source>
</evidence>
<dbReference type="EMBL" id="JAUHHV010000008">
    <property type="protein sequence ID" value="KAK1414680.1"/>
    <property type="molecule type" value="Genomic_DNA"/>
</dbReference>
<accession>A0AAD8K1I7</accession>
<gene>
    <name evidence="1" type="ORF">QVD17_30430</name>
</gene>
<protein>
    <submittedName>
        <fullName evidence="1">Uncharacterized protein</fullName>
    </submittedName>
</protein>
<organism evidence="1 2">
    <name type="scientific">Tagetes erecta</name>
    <name type="common">African marigold</name>
    <dbReference type="NCBI Taxonomy" id="13708"/>
    <lineage>
        <taxon>Eukaryota</taxon>
        <taxon>Viridiplantae</taxon>
        <taxon>Streptophyta</taxon>
        <taxon>Embryophyta</taxon>
        <taxon>Tracheophyta</taxon>
        <taxon>Spermatophyta</taxon>
        <taxon>Magnoliopsida</taxon>
        <taxon>eudicotyledons</taxon>
        <taxon>Gunneridae</taxon>
        <taxon>Pentapetalae</taxon>
        <taxon>asterids</taxon>
        <taxon>campanulids</taxon>
        <taxon>Asterales</taxon>
        <taxon>Asteraceae</taxon>
        <taxon>Asteroideae</taxon>
        <taxon>Heliantheae alliance</taxon>
        <taxon>Tageteae</taxon>
        <taxon>Tagetes</taxon>
    </lineage>
</organism>
<dbReference type="Proteomes" id="UP001229421">
    <property type="component" value="Unassembled WGS sequence"/>
</dbReference>
<reference evidence="1" key="1">
    <citation type="journal article" date="2023" name="bioRxiv">
        <title>Improved chromosome-level genome assembly for marigold (Tagetes erecta).</title>
        <authorList>
            <person name="Jiang F."/>
            <person name="Yuan L."/>
            <person name="Wang S."/>
            <person name="Wang H."/>
            <person name="Xu D."/>
            <person name="Wang A."/>
            <person name="Fan W."/>
        </authorList>
    </citation>
    <scope>NUCLEOTIDE SEQUENCE</scope>
    <source>
        <strain evidence="1">WSJ</strain>
        <tissue evidence="1">Leaf</tissue>
    </source>
</reference>
<dbReference type="AlphaFoldDB" id="A0AAD8K1I7"/>
<name>A0AAD8K1I7_TARER</name>
<keyword evidence="2" id="KW-1185">Reference proteome</keyword>
<comment type="caution">
    <text evidence="1">The sequence shown here is derived from an EMBL/GenBank/DDBJ whole genome shotgun (WGS) entry which is preliminary data.</text>
</comment>
<proteinExistence type="predicted"/>
<evidence type="ECO:0000313" key="1">
    <source>
        <dbReference type="EMBL" id="KAK1414680.1"/>
    </source>
</evidence>
<sequence length="182" mass="20436">MKLYGYTSHTHLLPPVRERKGLGQVRRWPPIAVVLDDLHHLRGDDRYRSLVVVIESYNVKDGSMMARSRSGTSDGHEVGVLKRSTRYKFSFNVSSDLLDSLTALGLSGLESAGNKTFLSQNGPCIYSSSLAKFPSFRVSSVKNTNQFRGKILQCDFKSLEQQIEVHISSRYQVLITRAEGLE</sequence>